<dbReference type="SUPFAM" id="SSF46934">
    <property type="entry name" value="UBA-like"/>
    <property type="match status" value="1"/>
</dbReference>
<dbReference type="EMBL" id="HBUF01133922">
    <property type="protein sequence ID" value="CAG6644866.1"/>
    <property type="molecule type" value="Transcribed_RNA"/>
</dbReference>
<dbReference type="InterPro" id="IPR009060">
    <property type="entry name" value="UBA-like_sf"/>
</dbReference>
<sequence>MSASTSPSKINEERRKRVFLGVLPSDFLRPNNALYANHNSNHQTDLDQQTALALQNELSGAYGTSVIQNPVGRLNITVVQAKLVKNYGIVTKMDPYVRLRVGHCVYETHTDPSGGKTPRWNKEVFCLLPQGVNSIYLEIYDECSFTMDELIAWAKISIPGSVMKGETHEDWFPLTGKQGEDKEGMINLVLSYSNTPMPMTPYMMPPGAPMMMLPRTGGSMLGPGLAQSYAPAQVYVEQPPVNPNLPQQPLTPPVLSESDLKQIQEMFPNMDADVVKSVFEVNRGSKDATGKIHVKKKTNFGLSSSL</sequence>
<dbReference type="PROSITE" id="PS50004">
    <property type="entry name" value="C2"/>
    <property type="match status" value="1"/>
</dbReference>
<dbReference type="FunFam" id="2.60.40.150:FF:000055">
    <property type="entry name" value="Toll-interacting protein-like Protein"/>
    <property type="match status" value="1"/>
</dbReference>
<dbReference type="InterPro" id="IPR037301">
    <property type="entry name" value="Tollip_C2"/>
</dbReference>
<dbReference type="GO" id="GO:0031624">
    <property type="term" value="F:ubiquitin conjugating enzyme binding"/>
    <property type="evidence" value="ECO:0007669"/>
    <property type="project" value="TreeGrafter"/>
</dbReference>
<evidence type="ECO:0000313" key="7">
    <source>
        <dbReference type="EMBL" id="CAG6644869.1"/>
    </source>
</evidence>
<feature type="domain" description="C2" evidence="6">
    <location>
        <begin position="58"/>
        <end position="172"/>
    </location>
</feature>
<evidence type="ECO:0000256" key="4">
    <source>
        <dbReference type="ARBA" id="ARBA00023006"/>
    </source>
</evidence>
<dbReference type="PANTHER" id="PTHR16461:SF5">
    <property type="entry name" value="TOLL-INTERACTING PROTEIN"/>
    <property type="match status" value="1"/>
</dbReference>
<dbReference type="InterPro" id="IPR003892">
    <property type="entry name" value="CUE"/>
</dbReference>
<evidence type="ECO:0000256" key="2">
    <source>
        <dbReference type="ARBA" id="ARBA00022588"/>
    </source>
</evidence>
<dbReference type="EMBL" id="HBUF01133923">
    <property type="protein sequence ID" value="CAG6644869.1"/>
    <property type="molecule type" value="Transcribed_RNA"/>
</dbReference>
<dbReference type="GO" id="GO:0045087">
    <property type="term" value="P:innate immune response"/>
    <property type="evidence" value="ECO:0007669"/>
    <property type="project" value="UniProtKB-KW"/>
</dbReference>
<dbReference type="InterPro" id="IPR035892">
    <property type="entry name" value="C2_domain_sf"/>
</dbReference>
<keyword evidence="4" id="KW-0072">Autophagy</keyword>
<dbReference type="SMART" id="SM00239">
    <property type="entry name" value="C2"/>
    <property type="match status" value="1"/>
</dbReference>
<dbReference type="CDD" id="cd04016">
    <property type="entry name" value="C2_Tollip"/>
    <property type="match status" value="1"/>
</dbReference>
<dbReference type="Gene3D" id="2.60.40.150">
    <property type="entry name" value="C2 domain"/>
    <property type="match status" value="1"/>
</dbReference>
<evidence type="ECO:0000256" key="5">
    <source>
        <dbReference type="ARBA" id="ARBA00023198"/>
    </source>
</evidence>
<dbReference type="PANTHER" id="PTHR16461">
    <property type="entry name" value="TOLL-INTERACTING PROTEIN"/>
    <property type="match status" value="1"/>
</dbReference>
<keyword evidence="5" id="KW-0395">Inflammatory response</keyword>
<name>A0A8D8W4U4_9HEMI</name>
<accession>A0A8D8W4U4</accession>
<comment type="similarity">
    <text evidence="1">Belongs to the tollip family.</text>
</comment>
<dbReference type="SUPFAM" id="SSF49562">
    <property type="entry name" value="C2 domain (Calcium/lipid-binding domain, CaLB)"/>
    <property type="match status" value="1"/>
</dbReference>
<protein>
    <submittedName>
        <fullName evidence="7">Toll-interacting protein</fullName>
    </submittedName>
</protein>
<dbReference type="GO" id="GO:0006914">
    <property type="term" value="P:autophagy"/>
    <property type="evidence" value="ECO:0007669"/>
    <property type="project" value="UniProtKB-KW"/>
</dbReference>
<dbReference type="Pfam" id="PF00168">
    <property type="entry name" value="C2"/>
    <property type="match status" value="1"/>
</dbReference>
<dbReference type="GO" id="GO:0006511">
    <property type="term" value="P:ubiquitin-dependent protein catabolic process"/>
    <property type="evidence" value="ECO:0007669"/>
    <property type="project" value="TreeGrafter"/>
</dbReference>
<keyword evidence="3" id="KW-0391">Immunity</keyword>
<organism evidence="7">
    <name type="scientific">Cacopsylla melanoneura</name>
    <dbReference type="NCBI Taxonomy" id="428564"/>
    <lineage>
        <taxon>Eukaryota</taxon>
        <taxon>Metazoa</taxon>
        <taxon>Ecdysozoa</taxon>
        <taxon>Arthropoda</taxon>
        <taxon>Hexapoda</taxon>
        <taxon>Insecta</taxon>
        <taxon>Pterygota</taxon>
        <taxon>Neoptera</taxon>
        <taxon>Paraneoptera</taxon>
        <taxon>Hemiptera</taxon>
        <taxon>Sternorrhyncha</taxon>
        <taxon>Psylloidea</taxon>
        <taxon>Psyllidae</taxon>
        <taxon>Psyllinae</taxon>
        <taxon>Cacopsylla</taxon>
    </lineage>
</organism>
<dbReference type="GO" id="GO:0043130">
    <property type="term" value="F:ubiquitin binding"/>
    <property type="evidence" value="ECO:0007669"/>
    <property type="project" value="InterPro"/>
</dbReference>
<evidence type="ECO:0000259" key="6">
    <source>
        <dbReference type="PROSITE" id="PS50004"/>
    </source>
</evidence>
<dbReference type="Pfam" id="PF02845">
    <property type="entry name" value="CUE"/>
    <property type="match status" value="1"/>
</dbReference>
<reference evidence="7" key="1">
    <citation type="submission" date="2021-05" db="EMBL/GenBank/DDBJ databases">
        <authorList>
            <person name="Alioto T."/>
            <person name="Alioto T."/>
            <person name="Gomez Garrido J."/>
        </authorList>
    </citation>
    <scope>NUCLEOTIDE SEQUENCE</scope>
</reference>
<dbReference type="InterPro" id="IPR000008">
    <property type="entry name" value="C2_dom"/>
</dbReference>
<evidence type="ECO:0000256" key="3">
    <source>
        <dbReference type="ARBA" id="ARBA00022859"/>
    </source>
</evidence>
<proteinExistence type="inferred from homology"/>
<keyword evidence="2" id="KW-0399">Innate immunity</keyword>
<dbReference type="GO" id="GO:0005737">
    <property type="term" value="C:cytoplasm"/>
    <property type="evidence" value="ECO:0007669"/>
    <property type="project" value="TreeGrafter"/>
</dbReference>
<dbReference type="Gene3D" id="1.10.8.10">
    <property type="entry name" value="DNA helicase RuvA subunit, C-terminal domain"/>
    <property type="match status" value="1"/>
</dbReference>
<evidence type="ECO:0000256" key="1">
    <source>
        <dbReference type="ARBA" id="ARBA00009278"/>
    </source>
</evidence>
<dbReference type="AlphaFoldDB" id="A0A8D8W4U4"/>